<proteinExistence type="inferred from homology"/>
<organism evidence="3 4">
    <name type="scientific">Selenobaculum gibii</name>
    <dbReference type="NCBI Taxonomy" id="3054208"/>
    <lineage>
        <taxon>Bacteria</taxon>
        <taxon>Bacillati</taxon>
        <taxon>Bacillota</taxon>
        <taxon>Negativicutes</taxon>
        <taxon>Selenomonadales</taxon>
        <taxon>Selenomonadaceae</taxon>
        <taxon>Selenobaculum</taxon>
    </lineage>
</organism>
<dbReference type="PRINTS" id="PR00081">
    <property type="entry name" value="GDHRDH"/>
</dbReference>
<evidence type="ECO:0000256" key="1">
    <source>
        <dbReference type="ARBA" id="ARBA00006484"/>
    </source>
</evidence>
<dbReference type="RefSeq" id="WP_147669617.1">
    <property type="nucleotide sequence ID" value="NZ_CP120678.1"/>
</dbReference>
<keyword evidence="4" id="KW-1185">Reference proteome</keyword>
<dbReference type="AlphaFoldDB" id="A0A9Y2ES62"/>
<evidence type="ECO:0000313" key="4">
    <source>
        <dbReference type="Proteomes" id="UP001243623"/>
    </source>
</evidence>
<keyword evidence="2" id="KW-0560">Oxidoreductase</keyword>
<gene>
    <name evidence="3" type="ORF">P3F81_11625</name>
</gene>
<dbReference type="GO" id="GO:0016491">
    <property type="term" value="F:oxidoreductase activity"/>
    <property type="evidence" value="ECO:0007669"/>
    <property type="project" value="UniProtKB-KW"/>
</dbReference>
<dbReference type="Pfam" id="PF00106">
    <property type="entry name" value="adh_short"/>
    <property type="match status" value="1"/>
</dbReference>
<dbReference type="Gene3D" id="3.40.50.720">
    <property type="entry name" value="NAD(P)-binding Rossmann-like Domain"/>
    <property type="match status" value="1"/>
</dbReference>
<dbReference type="PANTHER" id="PTHR43899">
    <property type="entry name" value="RH59310P"/>
    <property type="match status" value="1"/>
</dbReference>
<dbReference type="InterPro" id="IPR051019">
    <property type="entry name" value="VLCFA-Steroid_DH"/>
</dbReference>
<dbReference type="KEGG" id="sgbi:P3F81_11625"/>
<dbReference type="Proteomes" id="UP001243623">
    <property type="component" value="Chromosome"/>
</dbReference>
<evidence type="ECO:0000256" key="2">
    <source>
        <dbReference type="ARBA" id="ARBA00023002"/>
    </source>
</evidence>
<dbReference type="InterPro" id="IPR002347">
    <property type="entry name" value="SDR_fam"/>
</dbReference>
<dbReference type="SUPFAM" id="SSF51735">
    <property type="entry name" value="NAD(P)-binding Rossmann-fold domains"/>
    <property type="match status" value="1"/>
</dbReference>
<protein>
    <submittedName>
        <fullName evidence="3">SDR family NAD(P)-dependent oxidoreductase</fullName>
    </submittedName>
</protein>
<dbReference type="EMBL" id="CP120678">
    <property type="protein sequence ID" value="WIW70518.1"/>
    <property type="molecule type" value="Genomic_DNA"/>
</dbReference>
<dbReference type="PIRSF" id="PIRSF000126">
    <property type="entry name" value="11-beta-HSD1"/>
    <property type="match status" value="1"/>
</dbReference>
<dbReference type="InterPro" id="IPR036291">
    <property type="entry name" value="NAD(P)-bd_dom_sf"/>
</dbReference>
<dbReference type="PANTHER" id="PTHR43899:SF13">
    <property type="entry name" value="RH59310P"/>
    <property type="match status" value="1"/>
</dbReference>
<comment type="similarity">
    <text evidence="1">Belongs to the short-chain dehydrogenases/reductases (SDR) family.</text>
</comment>
<sequence>MDFREKYGQWAIVLGATEGIGKAAAFEFARRGMDVILVGRRKEALEALAKEIHVETGKEIKVLPQDLSEYDAAEKLISATKDLDMGAVNYVACLHAMGEYNKINYETYEQMYRVNIRTFSRLLHYFIGKFKERNRGAFITIGSLSGWTSLPFCAEYAAQKSYMMLVTEGVAYECKNTNVDVLLLTAGSTITPTWLKNKPADPKAVAAAMYPEDVVKDGFDQLGKTYSYLAGEINRENMQKNRSLDRNEVIEKLGKMFEHMA</sequence>
<accession>A0A9Y2ES62</accession>
<evidence type="ECO:0000313" key="3">
    <source>
        <dbReference type="EMBL" id="WIW70518.1"/>
    </source>
</evidence>
<name>A0A9Y2ES62_9FIRM</name>
<reference evidence="3" key="1">
    <citation type="submission" date="2023-03" db="EMBL/GenBank/DDBJ databases">
        <title>Selenobaculum gbiensis gen. nov. sp. nov., a new bacterium isolated from the gut microbiota of IBD patient.</title>
        <authorList>
            <person name="Yeo S."/>
            <person name="Park H."/>
            <person name="Huh C.S."/>
        </authorList>
    </citation>
    <scope>NUCLEOTIDE SEQUENCE</scope>
    <source>
        <strain evidence="3">ICN-92133</strain>
    </source>
</reference>